<gene>
    <name evidence="1" type="ORF">M9458_001822</name>
</gene>
<dbReference type="Proteomes" id="UP001529510">
    <property type="component" value="Unassembled WGS sequence"/>
</dbReference>
<feature type="non-terminal residue" evidence="1">
    <location>
        <position position="1"/>
    </location>
</feature>
<feature type="non-terminal residue" evidence="1">
    <location>
        <position position="61"/>
    </location>
</feature>
<name>A0ABD0RZ21_CIRMR</name>
<sequence>GHFVQPHLTTFSTSCTKEDPSVHWKVYFLRLLRRGAQQEVPSPQLPRHSKRETFSVLWHAA</sequence>
<organism evidence="1 2">
    <name type="scientific">Cirrhinus mrigala</name>
    <name type="common">Mrigala</name>
    <dbReference type="NCBI Taxonomy" id="683832"/>
    <lineage>
        <taxon>Eukaryota</taxon>
        <taxon>Metazoa</taxon>
        <taxon>Chordata</taxon>
        <taxon>Craniata</taxon>
        <taxon>Vertebrata</taxon>
        <taxon>Euteleostomi</taxon>
        <taxon>Actinopterygii</taxon>
        <taxon>Neopterygii</taxon>
        <taxon>Teleostei</taxon>
        <taxon>Ostariophysi</taxon>
        <taxon>Cypriniformes</taxon>
        <taxon>Cyprinidae</taxon>
        <taxon>Labeoninae</taxon>
        <taxon>Labeonini</taxon>
        <taxon>Cirrhinus</taxon>
    </lineage>
</organism>
<dbReference type="EMBL" id="JAMKFB020000001">
    <property type="protein sequence ID" value="KAL0203804.1"/>
    <property type="molecule type" value="Genomic_DNA"/>
</dbReference>
<comment type="caution">
    <text evidence="1">The sequence shown here is derived from an EMBL/GenBank/DDBJ whole genome shotgun (WGS) entry which is preliminary data.</text>
</comment>
<dbReference type="AlphaFoldDB" id="A0ABD0RZ21"/>
<accession>A0ABD0RZ21</accession>
<evidence type="ECO:0000313" key="2">
    <source>
        <dbReference type="Proteomes" id="UP001529510"/>
    </source>
</evidence>
<reference evidence="1 2" key="1">
    <citation type="submission" date="2024-05" db="EMBL/GenBank/DDBJ databases">
        <title>Genome sequencing and assembly of Indian major carp, Cirrhinus mrigala (Hamilton, 1822).</title>
        <authorList>
            <person name="Mohindra V."/>
            <person name="Chowdhury L.M."/>
            <person name="Lal K."/>
            <person name="Jena J.K."/>
        </authorList>
    </citation>
    <scope>NUCLEOTIDE SEQUENCE [LARGE SCALE GENOMIC DNA]</scope>
    <source>
        <strain evidence="1">CM1030</strain>
        <tissue evidence="1">Blood</tissue>
    </source>
</reference>
<keyword evidence="2" id="KW-1185">Reference proteome</keyword>
<proteinExistence type="predicted"/>
<evidence type="ECO:0000313" key="1">
    <source>
        <dbReference type="EMBL" id="KAL0203804.1"/>
    </source>
</evidence>
<protein>
    <submittedName>
        <fullName evidence="1">Uncharacterized protein</fullName>
    </submittedName>
</protein>